<dbReference type="Pfam" id="PF05170">
    <property type="entry name" value="AsmA"/>
    <property type="match status" value="1"/>
</dbReference>
<feature type="region of interest" description="Disordered" evidence="1">
    <location>
        <begin position="1"/>
        <end position="28"/>
    </location>
</feature>
<dbReference type="InterPro" id="IPR007844">
    <property type="entry name" value="AsmA"/>
</dbReference>
<feature type="transmembrane region" description="Helical" evidence="2">
    <location>
        <begin position="39"/>
        <end position="59"/>
    </location>
</feature>
<feature type="compositionally biased region" description="Low complexity" evidence="1">
    <location>
        <begin position="456"/>
        <end position="467"/>
    </location>
</feature>
<dbReference type="AlphaFoldDB" id="A0A7W8IGY0"/>
<dbReference type="InterPro" id="IPR052894">
    <property type="entry name" value="AsmA-related"/>
</dbReference>
<feature type="region of interest" description="Disordered" evidence="1">
    <location>
        <begin position="553"/>
        <end position="578"/>
    </location>
</feature>
<feature type="compositionally biased region" description="Low complexity" evidence="1">
    <location>
        <begin position="14"/>
        <end position="28"/>
    </location>
</feature>
<evidence type="ECO:0000256" key="1">
    <source>
        <dbReference type="SAM" id="MobiDB-lite"/>
    </source>
</evidence>
<evidence type="ECO:0000313" key="4">
    <source>
        <dbReference type="EMBL" id="MBB5316982.1"/>
    </source>
</evidence>
<proteinExistence type="predicted"/>
<evidence type="ECO:0000259" key="3">
    <source>
        <dbReference type="Pfam" id="PF05170"/>
    </source>
</evidence>
<keyword evidence="2" id="KW-0812">Transmembrane</keyword>
<dbReference type="Proteomes" id="UP000568106">
    <property type="component" value="Unassembled WGS sequence"/>
</dbReference>
<comment type="caution">
    <text evidence="4">The sequence shown here is derived from an EMBL/GenBank/DDBJ whole genome shotgun (WGS) entry which is preliminary data.</text>
</comment>
<evidence type="ECO:0000256" key="2">
    <source>
        <dbReference type="SAM" id="Phobius"/>
    </source>
</evidence>
<dbReference type="GO" id="GO:0005886">
    <property type="term" value="C:plasma membrane"/>
    <property type="evidence" value="ECO:0007669"/>
    <property type="project" value="TreeGrafter"/>
</dbReference>
<name>A0A7W8IGY0_9BACT</name>
<dbReference type="GO" id="GO:0090313">
    <property type="term" value="P:regulation of protein targeting to membrane"/>
    <property type="evidence" value="ECO:0007669"/>
    <property type="project" value="TreeGrafter"/>
</dbReference>
<keyword evidence="2" id="KW-0472">Membrane</keyword>
<feature type="region of interest" description="Disordered" evidence="1">
    <location>
        <begin position="456"/>
        <end position="483"/>
    </location>
</feature>
<reference evidence="4" key="1">
    <citation type="submission" date="2020-08" db="EMBL/GenBank/DDBJ databases">
        <title>Genomic Encyclopedia of Type Strains, Phase IV (KMG-V): Genome sequencing to study the core and pangenomes of soil and plant-associated prokaryotes.</title>
        <authorList>
            <person name="Whitman W."/>
        </authorList>
    </citation>
    <scope>NUCLEOTIDE SEQUENCE [LARGE SCALE GENOMIC DNA]</scope>
    <source>
        <strain evidence="4">M8UP27</strain>
    </source>
</reference>
<evidence type="ECO:0000313" key="5">
    <source>
        <dbReference type="Proteomes" id="UP000568106"/>
    </source>
</evidence>
<sequence length="578" mass="61610">MHEADPIYEPSVYPSEAAPTDAAETDTAPSLSTHTLRRLLYLAFVILAVMLLILLPPYISVNRYQRRIATSIGDSLGRPVHLDKVSLNLLPLPGFTLENFVVEEDPAFGSEPVIRANSVRATLRLSSLWSRRVEFSTISFTEPSVNLVHASDGKWNLESILLHAAHISAAPTAQRQAGPAPRFPYIEATGARLNLKLDREKSSLSLTDADFALWLPDPQQWHLRLSAHPARTDTDVSDTGIFELEGTLSRAPSLGQVPINLRGTWRNAPLGGASRFLLGRDAGLRGDMTLTANAQGTVSDSKVQAHLRLTDTRRADFVPAQPMDIDLQCLGSATGDFHSFEDLRCSWPPAGSSDAPIVALTGTLPDLRNPKSADLQLGTPGLPAATLLDWLRVASNRVPADISAAGALTGNLSYAPSPAGTLPWHGDLVVANASLIDPHAGTTSLVTGDIALHSAAATSPKPASKTAQSKHHKPTPPTADGFQLEPVSLALGGKDPATLEGHFDAAGCTLHLTGMASTARLMALATALPQLGDGLAEVLPTNRATGPYRIDLTASRPWGQPQTWTDTSPHAPAPRPHR</sequence>
<organism evidence="4 5">
    <name type="scientific">Tunturiibacter empetritectus</name>
    <dbReference type="NCBI Taxonomy" id="3069691"/>
    <lineage>
        <taxon>Bacteria</taxon>
        <taxon>Pseudomonadati</taxon>
        <taxon>Acidobacteriota</taxon>
        <taxon>Terriglobia</taxon>
        <taxon>Terriglobales</taxon>
        <taxon>Acidobacteriaceae</taxon>
        <taxon>Tunturiibacter</taxon>
    </lineage>
</organism>
<accession>A0A7W8IGY0</accession>
<protein>
    <submittedName>
        <fullName evidence="4">AsmA protein</fullName>
    </submittedName>
</protein>
<dbReference type="PANTHER" id="PTHR30441:SF4">
    <property type="entry name" value="PROTEIN ASMA"/>
    <property type="match status" value="1"/>
</dbReference>
<dbReference type="PANTHER" id="PTHR30441">
    <property type="entry name" value="DUF748 DOMAIN-CONTAINING PROTEIN"/>
    <property type="match status" value="1"/>
</dbReference>
<feature type="domain" description="AsmA" evidence="3">
    <location>
        <begin position="41"/>
        <end position="176"/>
    </location>
</feature>
<dbReference type="EMBL" id="JACHDY010000002">
    <property type="protein sequence ID" value="MBB5316982.1"/>
    <property type="molecule type" value="Genomic_DNA"/>
</dbReference>
<keyword evidence="5" id="KW-1185">Reference proteome</keyword>
<gene>
    <name evidence="4" type="ORF">HDF09_001651</name>
</gene>
<keyword evidence="2" id="KW-1133">Transmembrane helix</keyword>